<dbReference type="CDD" id="cd00067">
    <property type="entry name" value="GAL4"/>
    <property type="match status" value="1"/>
</dbReference>
<dbReference type="SMART" id="SM00066">
    <property type="entry name" value="GAL4"/>
    <property type="match status" value="1"/>
</dbReference>
<dbReference type="GO" id="GO:0000981">
    <property type="term" value="F:DNA-binding transcription factor activity, RNA polymerase II-specific"/>
    <property type="evidence" value="ECO:0007669"/>
    <property type="project" value="InterPro"/>
</dbReference>
<evidence type="ECO:0000256" key="1">
    <source>
        <dbReference type="ARBA" id="ARBA00004123"/>
    </source>
</evidence>
<dbReference type="CDD" id="cd12148">
    <property type="entry name" value="fungal_TF_MHR"/>
    <property type="match status" value="1"/>
</dbReference>
<evidence type="ECO:0000313" key="6">
    <source>
        <dbReference type="EMBL" id="CAF9906641.1"/>
    </source>
</evidence>
<dbReference type="InterPro" id="IPR007219">
    <property type="entry name" value="XnlR_reg_dom"/>
</dbReference>
<proteinExistence type="predicted"/>
<keyword evidence="3" id="KW-0539">Nucleus</keyword>
<evidence type="ECO:0000256" key="3">
    <source>
        <dbReference type="ARBA" id="ARBA00023242"/>
    </source>
</evidence>
<feature type="domain" description="Zn(2)-C6 fungal-type" evidence="5">
    <location>
        <begin position="11"/>
        <end position="40"/>
    </location>
</feature>
<dbReference type="GO" id="GO:0005634">
    <property type="term" value="C:nucleus"/>
    <property type="evidence" value="ECO:0007669"/>
    <property type="project" value="UniProtKB-SubCell"/>
</dbReference>
<dbReference type="SMART" id="SM00906">
    <property type="entry name" value="Fungal_trans"/>
    <property type="match status" value="1"/>
</dbReference>
<dbReference type="InterPro" id="IPR050613">
    <property type="entry name" value="Sec_Metabolite_Reg"/>
</dbReference>
<dbReference type="AlphaFoldDB" id="A0A8H3EG97"/>
<accession>A0A8H3EG97</accession>
<evidence type="ECO:0000259" key="5">
    <source>
        <dbReference type="PROSITE" id="PS50048"/>
    </source>
</evidence>
<dbReference type="GO" id="GO:0003677">
    <property type="term" value="F:DNA binding"/>
    <property type="evidence" value="ECO:0007669"/>
    <property type="project" value="InterPro"/>
</dbReference>
<dbReference type="PANTHER" id="PTHR31001">
    <property type="entry name" value="UNCHARACTERIZED TRANSCRIPTIONAL REGULATORY PROTEIN"/>
    <property type="match status" value="1"/>
</dbReference>
<comment type="subcellular location">
    <subcellularLocation>
        <location evidence="1">Nucleus</location>
    </subcellularLocation>
</comment>
<comment type="caution">
    <text evidence="6">The sequence shown here is derived from an EMBL/GenBank/DDBJ whole genome shotgun (WGS) entry which is preliminary data.</text>
</comment>
<dbReference type="Gene3D" id="4.10.240.10">
    <property type="entry name" value="Zn(2)-C6 fungal-type DNA-binding domain"/>
    <property type="match status" value="1"/>
</dbReference>
<dbReference type="InterPro" id="IPR036864">
    <property type="entry name" value="Zn2-C6_fun-type_DNA-bd_sf"/>
</dbReference>
<dbReference type="GO" id="GO:0006351">
    <property type="term" value="P:DNA-templated transcription"/>
    <property type="evidence" value="ECO:0007669"/>
    <property type="project" value="InterPro"/>
</dbReference>
<name>A0A8H3EG97_9LECA</name>
<dbReference type="PROSITE" id="PS00463">
    <property type="entry name" value="ZN2_CY6_FUNGAL_1"/>
    <property type="match status" value="1"/>
</dbReference>
<sequence>MSTPSSERILACIRCSEKRIKCDRSSPCTTCVKQNAVCQYRLRKKRAWRGASQQIRKRDSAGPSQISRSGADLAKVSEDHDGPRLKLPSRPLGSDDPNGDLPGSQVTVFRPQLLQGQQGTKLVDNSLWSRIAEEIPREEDSAAEEATISIGLPEVPDIRDFSYVLGYVPSNSTKGHPAPSSIRLFYQIFVRNVDPLVKIIHVPSFQSAIEKAITDLNHVPKAFEAFLFSMYSMAVLSMTDEECMKSFTEPRKTLLAFFVGATKAALLRANFMSSTNLVVLQALTLHIFSIRHDHEPRAVWSLTGLAVRIAQVMGMFIDGSLLGLPPFETEIRRRIWWQLKSHDSRAAELCGQAKFQSFDIDEKTPRMPANINDSDISPSMTHTPPASIRPTEMTWNVMLAELSNFGSAHKRKIKISRAANDPGLSSEEYSALDNIREKDTMSEEIEELMETKYLRFCDPSKPLQMLTLVGTRCATDFIRFVAHHPRRWAQQPSVSLVEKELVWNLCLQILDRTVMMQSMSRLQQFAWIVPYHIQWPTVIHILDTLRIEPAHPEAEKAWSLVHKMCSLNADMLLSMDRPLFVAIGSLCFKAYRARMSSAAIKESSTEEVPKYMAELQHRYQEARAKRSDVLANHRNDYKNSTESSGNSDSMLNGGRALAESLDPLSTLDAGNEDSFWFDIDDTPDKMDTGVGANYLVANNDLLGVSDSSAIDWSQWDAWMGINKPL</sequence>
<dbReference type="InterPro" id="IPR001138">
    <property type="entry name" value="Zn2Cys6_DnaBD"/>
</dbReference>
<dbReference type="SUPFAM" id="SSF57701">
    <property type="entry name" value="Zn2/Cys6 DNA-binding domain"/>
    <property type="match status" value="1"/>
</dbReference>
<evidence type="ECO:0000256" key="2">
    <source>
        <dbReference type="ARBA" id="ARBA00022723"/>
    </source>
</evidence>
<dbReference type="PANTHER" id="PTHR31001:SF85">
    <property type="entry name" value="ZN(II)2CYS6 TRANSCRIPTION FACTOR (EUROFUNG)"/>
    <property type="match status" value="1"/>
</dbReference>
<dbReference type="OrthoDB" id="2269373at2759"/>
<dbReference type="Proteomes" id="UP000664169">
    <property type="component" value="Unassembled WGS sequence"/>
</dbReference>
<evidence type="ECO:0000256" key="4">
    <source>
        <dbReference type="SAM" id="MobiDB-lite"/>
    </source>
</evidence>
<dbReference type="PROSITE" id="PS50048">
    <property type="entry name" value="ZN2_CY6_FUNGAL_2"/>
    <property type="match status" value="1"/>
</dbReference>
<reference evidence="6" key="1">
    <citation type="submission" date="2021-03" db="EMBL/GenBank/DDBJ databases">
        <authorList>
            <person name="Tagirdzhanova G."/>
        </authorList>
    </citation>
    <scope>NUCLEOTIDE SEQUENCE</scope>
</reference>
<organism evidence="6 7">
    <name type="scientific">Gomphillus americanus</name>
    <dbReference type="NCBI Taxonomy" id="1940652"/>
    <lineage>
        <taxon>Eukaryota</taxon>
        <taxon>Fungi</taxon>
        <taxon>Dikarya</taxon>
        <taxon>Ascomycota</taxon>
        <taxon>Pezizomycotina</taxon>
        <taxon>Lecanoromycetes</taxon>
        <taxon>OSLEUM clade</taxon>
        <taxon>Ostropomycetidae</taxon>
        <taxon>Ostropales</taxon>
        <taxon>Graphidaceae</taxon>
        <taxon>Gomphilloideae</taxon>
        <taxon>Gomphillus</taxon>
    </lineage>
</organism>
<dbReference type="Pfam" id="PF04082">
    <property type="entry name" value="Fungal_trans"/>
    <property type="match status" value="1"/>
</dbReference>
<dbReference type="Pfam" id="PF00172">
    <property type="entry name" value="Zn_clus"/>
    <property type="match status" value="1"/>
</dbReference>
<keyword evidence="7" id="KW-1185">Reference proteome</keyword>
<feature type="compositionally biased region" description="Basic and acidic residues" evidence="4">
    <location>
        <begin position="75"/>
        <end position="84"/>
    </location>
</feature>
<feature type="region of interest" description="Disordered" evidence="4">
    <location>
        <begin position="49"/>
        <end position="105"/>
    </location>
</feature>
<dbReference type="EMBL" id="CAJPDQ010000003">
    <property type="protein sequence ID" value="CAF9906641.1"/>
    <property type="molecule type" value="Genomic_DNA"/>
</dbReference>
<keyword evidence="2" id="KW-0479">Metal-binding</keyword>
<dbReference type="GO" id="GO:0008270">
    <property type="term" value="F:zinc ion binding"/>
    <property type="evidence" value="ECO:0007669"/>
    <property type="project" value="InterPro"/>
</dbReference>
<gene>
    <name evidence="6" type="ORF">GOMPHAMPRED_004826</name>
</gene>
<evidence type="ECO:0000313" key="7">
    <source>
        <dbReference type="Proteomes" id="UP000664169"/>
    </source>
</evidence>
<protein>
    <recommendedName>
        <fullName evidence="5">Zn(2)-C6 fungal-type domain-containing protein</fullName>
    </recommendedName>
</protein>